<dbReference type="VEuPathDB" id="FungiDB:BDEG_24103"/>
<protein>
    <submittedName>
        <fullName evidence="1">Uncharacterized protein</fullName>
    </submittedName>
</protein>
<evidence type="ECO:0000313" key="1">
    <source>
        <dbReference type="EMBL" id="OAJ40358.1"/>
    </source>
</evidence>
<sequence length="134" mass="16092">MDDDLDQEYSCSVLGLFNDAQICYTMLPQLKSYYRYGTWKDCSPQWKEFRLCVSLQATPKKEKQEILRAHAKLKKLEKFQQRSSLDVCRYDLKTLRVFSSFTKNTYLFSSRPWHMLTMFNIFDSFESSRFQAFQ</sequence>
<proteinExistence type="predicted"/>
<dbReference type="PANTHER" id="PTHR28052:SF1">
    <property type="entry name" value="UPF0545 PROTEIN C22ORF39"/>
    <property type="match status" value="1"/>
</dbReference>
<dbReference type="PANTHER" id="PTHR28052">
    <property type="entry name" value="UPF0545 PROTEIN C22ORF39"/>
    <property type="match status" value="1"/>
</dbReference>
<reference evidence="1 2" key="2">
    <citation type="submission" date="2016-05" db="EMBL/GenBank/DDBJ databases">
        <title>Lineage-specific infection strategies underlie the spectrum of fungal disease in amphibians.</title>
        <authorList>
            <person name="Cuomo C.A."/>
            <person name="Farrer R.A."/>
            <person name="James T."/>
            <person name="Longcore J."/>
            <person name="Birren B."/>
        </authorList>
    </citation>
    <scope>NUCLEOTIDE SEQUENCE [LARGE SCALE GENOMIC DNA]</scope>
    <source>
        <strain evidence="1 2">JEL423</strain>
    </source>
</reference>
<dbReference type="Proteomes" id="UP000077115">
    <property type="component" value="Unassembled WGS sequence"/>
</dbReference>
<evidence type="ECO:0000313" key="2">
    <source>
        <dbReference type="Proteomes" id="UP000077115"/>
    </source>
</evidence>
<dbReference type="STRING" id="403673.A0A177WJP9"/>
<organism evidence="1 2">
    <name type="scientific">Batrachochytrium dendrobatidis (strain JEL423)</name>
    <dbReference type="NCBI Taxonomy" id="403673"/>
    <lineage>
        <taxon>Eukaryota</taxon>
        <taxon>Fungi</taxon>
        <taxon>Fungi incertae sedis</taxon>
        <taxon>Chytridiomycota</taxon>
        <taxon>Chytridiomycota incertae sedis</taxon>
        <taxon>Chytridiomycetes</taxon>
        <taxon>Rhizophydiales</taxon>
        <taxon>Rhizophydiales incertae sedis</taxon>
        <taxon>Batrachochytrium</taxon>
    </lineage>
</organism>
<dbReference type="Pfam" id="PF11326">
    <property type="entry name" value="PANTS-like"/>
    <property type="match status" value="1"/>
</dbReference>
<dbReference type="InterPro" id="IPR021475">
    <property type="entry name" value="Pants/Emi1-like"/>
</dbReference>
<dbReference type="EMBL" id="DS022304">
    <property type="protein sequence ID" value="OAJ40358.1"/>
    <property type="molecule type" value="Genomic_DNA"/>
</dbReference>
<dbReference type="eggNOG" id="ENOG502S4MN">
    <property type="taxonomic scope" value="Eukaryota"/>
</dbReference>
<dbReference type="OrthoDB" id="2017405at2759"/>
<gene>
    <name evidence="1" type="ORF">BDEG_24103</name>
</gene>
<accession>A0A177WJP9</accession>
<reference evidence="1 2" key="1">
    <citation type="submission" date="2006-10" db="EMBL/GenBank/DDBJ databases">
        <title>The Genome Sequence of Batrachochytrium dendrobatidis JEL423.</title>
        <authorList>
            <consortium name="The Broad Institute Genome Sequencing Platform"/>
            <person name="Birren B."/>
            <person name="Lander E."/>
            <person name="Galagan J."/>
            <person name="Cuomo C."/>
            <person name="Devon K."/>
            <person name="Jaffe D."/>
            <person name="Butler J."/>
            <person name="Alvarez P."/>
            <person name="Gnerre S."/>
            <person name="Grabherr M."/>
            <person name="Kleber M."/>
            <person name="Mauceli E."/>
            <person name="Brockman W."/>
            <person name="Young S."/>
            <person name="LaButti K."/>
            <person name="Sykes S."/>
            <person name="DeCaprio D."/>
            <person name="Crawford M."/>
            <person name="Koehrsen M."/>
            <person name="Engels R."/>
            <person name="Montgomery P."/>
            <person name="Pearson M."/>
            <person name="Howarth C."/>
            <person name="Larson L."/>
            <person name="White J."/>
            <person name="O'Leary S."/>
            <person name="Kodira C."/>
            <person name="Zeng Q."/>
            <person name="Yandava C."/>
            <person name="Alvarado L."/>
            <person name="Longcore J."/>
            <person name="James T."/>
        </authorList>
    </citation>
    <scope>NUCLEOTIDE SEQUENCE [LARGE SCALE GENOMIC DNA]</scope>
    <source>
        <strain evidence="1 2">JEL423</strain>
    </source>
</reference>
<dbReference type="AlphaFoldDB" id="A0A177WJP9"/>
<name>A0A177WJP9_BATDL</name>